<sequence>MDGNNSARGYSHRDLTNRMEEGSRFFSQSYYAGAAVSFRHARDASITIHGESSLECAIARYSHGLSLLCQIPVPINDPMAFVKKEVDYYSSVIPFPSAAFQAYRGALDENYVRILEDAKGELNLAWSIMEYRVDNYLLKANILSALGEVAYRMGESNPQRYYFEASSIFDTWLGENSRRVADMYPLPGSDKSKAIAFGYKAMSIYRALYEKLSSETGTADQRRGSSSVARTDPFIQPKRDVAQQLCNMITHLAHKASSSETHSLFVLLYKTGQLNPLTFLFLKIKGLEPVPSLPPPQERTGVTPAGHRSAKETVKTSTDLELL</sequence>
<comment type="caution">
    <text evidence="2">The sequence shown here is derived from an EMBL/GenBank/DDBJ whole genome shotgun (WGS) entry which is preliminary data.</text>
</comment>
<organism evidence="2 3">
    <name type="scientific">Salix udensis</name>
    <dbReference type="NCBI Taxonomy" id="889485"/>
    <lineage>
        <taxon>Eukaryota</taxon>
        <taxon>Viridiplantae</taxon>
        <taxon>Streptophyta</taxon>
        <taxon>Embryophyta</taxon>
        <taxon>Tracheophyta</taxon>
        <taxon>Spermatophyta</taxon>
        <taxon>Magnoliopsida</taxon>
        <taxon>eudicotyledons</taxon>
        <taxon>Gunneridae</taxon>
        <taxon>Pentapetalae</taxon>
        <taxon>rosids</taxon>
        <taxon>fabids</taxon>
        <taxon>Malpighiales</taxon>
        <taxon>Salicaceae</taxon>
        <taxon>Saliceae</taxon>
        <taxon>Salix</taxon>
    </lineage>
</organism>
<dbReference type="Proteomes" id="UP001162972">
    <property type="component" value="Chromosome 1"/>
</dbReference>
<reference evidence="2 3" key="1">
    <citation type="journal article" date="2023" name="Int. J. Mol. Sci.">
        <title>De Novo Assembly and Annotation of 11 Diverse Shrub Willow (Salix) Genomes Reveals Novel Gene Organization in Sex-Linked Regions.</title>
        <authorList>
            <person name="Hyden B."/>
            <person name="Feng K."/>
            <person name="Yates T.B."/>
            <person name="Jawdy S."/>
            <person name="Cereghino C."/>
            <person name="Smart L.B."/>
            <person name="Muchero W."/>
        </authorList>
    </citation>
    <scope>NUCLEOTIDE SEQUENCE [LARGE SCALE GENOMIC DNA]</scope>
    <source>
        <tissue evidence="2">Shoot tip</tissue>
    </source>
</reference>
<gene>
    <name evidence="2" type="ORF">OIU84_023566</name>
</gene>
<dbReference type="EMBL" id="JAPFFJ010000005">
    <property type="protein sequence ID" value="KAJ6428172.1"/>
    <property type="molecule type" value="Genomic_DNA"/>
</dbReference>
<accession>A0AAD6PF62</accession>
<keyword evidence="3" id="KW-1185">Reference proteome</keyword>
<evidence type="ECO:0000313" key="2">
    <source>
        <dbReference type="EMBL" id="KAJ6428172.1"/>
    </source>
</evidence>
<evidence type="ECO:0000313" key="3">
    <source>
        <dbReference type="Proteomes" id="UP001162972"/>
    </source>
</evidence>
<name>A0AAD6PF62_9ROSI</name>
<evidence type="ECO:0000256" key="1">
    <source>
        <dbReference type="SAM" id="MobiDB-lite"/>
    </source>
</evidence>
<proteinExistence type="predicted"/>
<protein>
    <submittedName>
        <fullName evidence="2">Uncharacterized protein</fullName>
    </submittedName>
</protein>
<dbReference type="AlphaFoldDB" id="A0AAD6PF62"/>
<feature type="region of interest" description="Disordered" evidence="1">
    <location>
        <begin position="292"/>
        <end position="323"/>
    </location>
</feature>